<keyword evidence="2" id="KW-1185">Reference proteome</keyword>
<organism evidence="1 2">
    <name type="scientific">Aduncisulcus paluster</name>
    <dbReference type="NCBI Taxonomy" id="2918883"/>
    <lineage>
        <taxon>Eukaryota</taxon>
        <taxon>Metamonada</taxon>
        <taxon>Carpediemonas-like organisms</taxon>
        <taxon>Aduncisulcus</taxon>
    </lineage>
</organism>
<feature type="non-terminal residue" evidence="1">
    <location>
        <position position="133"/>
    </location>
</feature>
<dbReference type="EMBL" id="BQXS01002127">
    <property type="protein sequence ID" value="GKT31424.1"/>
    <property type="molecule type" value="Genomic_DNA"/>
</dbReference>
<gene>
    <name evidence="1" type="ORF">ADUPG1_002028</name>
</gene>
<accession>A0ABQ5KJF0</accession>
<name>A0ABQ5KJF0_9EUKA</name>
<evidence type="ECO:0000313" key="1">
    <source>
        <dbReference type="EMBL" id="GKT31424.1"/>
    </source>
</evidence>
<proteinExistence type="predicted"/>
<evidence type="ECO:0000313" key="2">
    <source>
        <dbReference type="Proteomes" id="UP001057375"/>
    </source>
</evidence>
<comment type="caution">
    <text evidence="1">The sequence shown here is derived from an EMBL/GenBank/DDBJ whole genome shotgun (WGS) entry which is preliminary data.</text>
</comment>
<reference evidence="1" key="1">
    <citation type="submission" date="2022-03" db="EMBL/GenBank/DDBJ databases">
        <title>Draft genome sequence of Aduncisulcus paluster, a free-living microaerophilic Fornicata.</title>
        <authorList>
            <person name="Yuyama I."/>
            <person name="Kume K."/>
            <person name="Tamura T."/>
            <person name="Inagaki Y."/>
            <person name="Hashimoto T."/>
        </authorList>
    </citation>
    <scope>NUCLEOTIDE SEQUENCE</scope>
    <source>
        <strain evidence="1">NY0171</strain>
    </source>
</reference>
<sequence length="133" mass="15323">MLTVWIASGQIDASLRQEHAMARYVAHDLGQHFSMLEDKLFSLNQYRTFATLSDQEMRDVAQEMIARKPFIYSVMILDETGRIKARVSSNMVYDGSEPLDPVDLQLYEKVIRTGHVNYGPVHDDPNFRESLML</sequence>
<dbReference type="Gene3D" id="3.30.450.20">
    <property type="entry name" value="PAS domain"/>
    <property type="match status" value="1"/>
</dbReference>
<dbReference type="Proteomes" id="UP001057375">
    <property type="component" value="Unassembled WGS sequence"/>
</dbReference>
<protein>
    <submittedName>
        <fullName evidence="1">PAS domain S-box protein</fullName>
    </submittedName>
</protein>